<evidence type="ECO:0000313" key="2">
    <source>
        <dbReference type="EMBL" id="PJF33994.1"/>
    </source>
</evidence>
<evidence type="ECO:0000313" key="3">
    <source>
        <dbReference type="Proteomes" id="UP000229681"/>
    </source>
</evidence>
<accession>A0A2M8P8Y7</accession>
<evidence type="ECO:0008006" key="4">
    <source>
        <dbReference type="Google" id="ProtNLM"/>
    </source>
</evidence>
<reference evidence="2 3" key="1">
    <citation type="submission" date="2017-11" db="EMBL/GenBank/DDBJ databases">
        <title>Evolution of Phototrophy in the Chloroflexi Phylum Driven by Horizontal Gene Transfer.</title>
        <authorList>
            <person name="Ward L.M."/>
            <person name="Hemp J."/>
            <person name="Shih P.M."/>
            <person name="Mcglynn S.E."/>
            <person name="Fischer W."/>
        </authorList>
    </citation>
    <scope>NUCLEOTIDE SEQUENCE [LARGE SCALE GENOMIC DNA]</scope>
    <source>
        <strain evidence="2">JP3_13</strain>
    </source>
</reference>
<feature type="region of interest" description="Disordered" evidence="1">
    <location>
        <begin position="48"/>
        <end position="95"/>
    </location>
</feature>
<proteinExistence type="predicted"/>
<feature type="non-terminal residue" evidence="2">
    <location>
        <position position="1"/>
    </location>
</feature>
<dbReference type="AlphaFoldDB" id="A0A2M8P8Y7"/>
<protein>
    <recommendedName>
        <fullName evidence="4">Tetratricopeptide repeat protein</fullName>
    </recommendedName>
</protein>
<feature type="compositionally biased region" description="Acidic residues" evidence="1">
    <location>
        <begin position="83"/>
        <end position="95"/>
    </location>
</feature>
<gene>
    <name evidence="2" type="ORF">CUN49_17205</name>
</gene>
<organism evidence="2 3">
    <name type="scientific">Candidatus Thermofonsia Clade 1 bacterium</name>
    <dbReference type="NCBI Taxonomy" id="2364210"/>
    <lineage>
        <taxon>Bacteria</taxon>
        <taxon>Bacillati</taxon>
        <taxon>Chloroflexota</taxon>
        <taxon>Candidatus Thermofontia</taxon>
        <taxon>Candidatus Thermofonsia Clade 1</taxon>
    </lineage>
</organism>
<name>A0A2M8P8Y7_9CHLR</name>
<sequence>YVEQAALYFARGESPKALENLRTALTFPRVQRDEALRTLIQARLAEYSATATPRPWPDPVPTVVTPPLRPDPVPTATPTSQSGDDDDDDDDRRRG</sequence>
<dbReference type="Proteomes" id="UP000229681">
    <property type="component" value="Unassembled WGS sequence"/>
</dbReference>
<dbReference type="EMBL" id="PGTM01000655">
    <property type="protein sequence ID" value="PJF33994.1"/>
    <property type="molecule type" value="Genomic_DNA"/>
</dbReference>
<evidence type="ECO:0000256" key="1">
    <source>
        <dbReference type="SAM" id="MobiDB-lite"/>
    </source>
</evidence>
<comment type="caution">
    <text evidence="2">The sequence shown here is derived from an EMBL/GenBank/DDBJ whole genome shotgun (WGS) entry which is preliminary data.</text>
</comment>